<name>A0A6P6UH95_COFAR</name>
<dbReference type="PROSITE" id="PS51473">
    <property type="entry name" value="GNK2"/>
    <property type="match status" value="1"/>
</dbReference>
<evidence type="ECO:0000256" key="6">
    <source>
        <dbReference type="SAM" id="SignalP"/>
    </source>
</evidence>
<dbReference type="CDD" id="cd23509">
    <property type="entry name" value="Gnk2-like"/>
    <property type="match status" value="1"/>
</dbReference>
<dbReference type="GO" id="GO:0005576">
    <property type="term" value="C:extracellular region"/>
    <property type="evidence" value="ECO:0007669"/>
    <property type="project" value="UniProtKB-SubCell"/>
</dbReference>
<keyword evidence="2" id="KW-0964">Secreted</keyword>
<sequence>MASSKLTISRCILYIAIFVERAAAVDLVELLAVDCRPSNNFTAGSKYQNELNIVLNYLQRATPATGFAFEYVGEAKTGSGIYGRALCRGDISATECKTCIDAAITELRQNCTFRKVAGAWYEGCFVKYSNQDIYSKLDRGSCFRKEKLRSHNHQKLCTGWFSVLWIFPRLIARLALVS</sequence>
<comment type="similarity">
    <text evidence="5">Belongs to the cysteine-rich repeat secretory protein family.</text>
</comment>
<dbReference type="OrthoDB" id="696781at2759"/>
<comment type="subcellular location">
    <subcellularLocation>
        <location evidence="1">Secreted</location>
    </subcellularLocation>
</comment>
<proteinExistence type="inferred from homology"/>
<feature type="chain" id="PRO_5028199244" evidence="6">
    <location>
        <begin position="25"/>
        <end position="178"/>
    </location>
</feature>
<dbReference type="PANTHER" id="PTHR32411:SF43">
    <property type="entry name" value="CYSTEINE-RICH REPEAT SECRETORY PROTEIN 38"/>
    <property type="match status" value="1"/>
</dbReference>
<gene>
    <name evidence="9" type="primary">LOC113710660</name>
</gene>
<keyword evidence="3 6" id="KW-0732">Signal</keyword>
<reference evidence="8" key="1">
    <citation type="journal article" date="2025" name="Foods">
        <title>Unveiling the Microbial Signatures of Arabica Coffee Cherries: Insights into Ripeness Specific Diversity, Functional Traits, and Implications for Quality and Safety.</title>
        <authorList>
            <consortium name="RefSeq"/>
            <person name="Tenea G.N."/>
            <person name="Cifuentes V."/>
            <person name="Reyes P."/>
            <person name="Cevallos-Vallejos M."/>
        </authorList>
    </citation>
    <scope>NUCLEOTIDE SEQUENCE [LARGE SCALE GENOMIC DNA]</scope>
</reference>
<evidence type="ECO:0000256" key="3">
    <source>
        <dbReference type="ARBA" id="ARBA00022729"/>
    </source>
</evidence>
<evidence type="ECO:0000256" key="4">
    <source>
        <dbReference type="ARBA" id="ARBA00022737"/>
    </source>
</evidence>
<evidence type="ECO:0000313" key="9">
    <source>
        <dbReference type="RefSeq" id="XP_027089581.1"/>
    </source>
</evidence>
<dbReference type="Proteomes" id="UP001652660">
    <property type="component" value="Chromosome 9e"/>
</dbReference>
<evidence type="ECO:0000256" key="1">
    <source>
        <dbReference type="ARBA" id="ARBA00004613"/>
    </source>
</evidence>
<dbReference type="Gene3D" id="3.30.430.20">
    <property type="entry name" value="Gnk2 domain, C-X8-C-X2-C motif"/>
    <property type="match status" value="1"/>
</dbReference>
<evidence type="ECO:0000259" key="7">
    <source>
        <dbReference type="PROSITE" id="PS51473"/>
    </source>
</evidence>
<feature type="domain" description="Gnk2-homologous" evidence="7">
    <location>
        <begin position="29"/>
        <end position="133"/>
    </location>
</feature>
<dbReference type="InterPro" id="IPR038408">
    <property type="entry name" value="GNK2_sf"/>
</dbReference>
<evidence type="ECO:0000313" key="8">
    <source>
        <dbReference type="Proteomes" id="UP001652660"/>
    </source>
</evidence>
<keyword evidence="4" id="KW-0677">Repeat</keyword>
<evidence type="ECO:0000256" key="2">
    <source>
        <dbReference type="ARBA" id="ARBA00022525"/>
    </source>
</evidence>
<evidence type="ECO:0000256" key="5">
    <source>
        <dbReference type="ARBA" id="ARBA00038515"/>
    </source>
</evidence>
<reference evidence="9" key="2">
    <citation type="submission" date="2025-08" db="UniProtKB">
        <authorList>
            <consortium name="RefSeq"/>
        </authorList>
    </citation>
    <scope>IDENTIFICATION</scope>
    <source>
        <tissue evidence="9">Leaves</tissue>
    </source>
</reference>
<dbReference type="SMR" id="A0A6P6UH95"/>
<protein>
    <submittedName>
        <fullName evidence="9">Cysteine-rich repeat secretory protein 38-like</fullName>
    </submittedName>
</protein>
<dbReference type="RefSeq" id="XP_027089581.1">
    <property type="nucleotide sequence ID" value="XM_027233780.1"/>
</dbReference>
<dbReference type="PANTHER" id="PTHR32411">
    <property type="entry name" value="CYSTEINE-RICH REPEAT SECRETORY PROTEIN 38-RELATED"/>
    <property type="match status" value="1"/>
</dbReference>
<dbReference type="AlphaFoldDB" id="A0A6P6UH95"/>
<keyword evidence="8" id="KW-1185">Reference proteome</keyword>
<dbReference type="InterPro" id="IPR002902">
    <property type="entry name" value="GNK2"/>
</dbReference>
<feature type="signal peptide" evidence="6">
    <location>
        <begin position="1"/>
        <end position="24"/>
    </location>
</feature>
<dbReference type="InterPro" id="IPR050581">
    <property type="entry name" value="CRR_secretory_protein"/>
</dbReference>
<dbReference type="GeneID" id="113710660"/>
<dbReference type="Pfam" id="PF01657">
    <property type="entry name" value="Stress-antifung"/>
    <property type="match status" value="1"/>
</dbReference>
<organism evidence="8 9">
    <name type="scientific">Coffea arabica</name>
    <name type="common">Arabian coffee</name>
    <dbReference type="NCBI Taxonomy" id="13443"/>
    <lineage>
        <taxon>Eukaryota</taxon>
        <taxon>Viridiplantae</taxon>
        <taxon>Streptophyta</taxon>
        <taxon>Embryophyta</taxon>
        <taxon>Tracheophyta</taxon>
        <taxon>Spermatophyta</taxon>
        <taxon>Magnoliopsida</taxon>
        <taxon>eudicotyledons</taxon>
        <taxon>Gunneridae</taxon>
        <taxon>Pentapetalae</taxon>
        <taxon>asterids</taxon>
        <taxon>lamiids</taxon>
        <taxon>Gentianales</taxon>
        <taxon>Rubiaceae</taxon>
        <taxon>Ixoroideae</taxon>
        <taxon>Gardenieae complex</taxon>
        <taxon>Bertiereae - Coffeeae clade</taxon>
        <taxon>Coffeeae</taxon>
        <taxon>Coffea</taxon>
    </lineage>
</organism>
<accession>A0A6P6UH95</accession>